<feature type="domain" description="DUF418" evidence="2">
    <location>
        <begin position="229"/>
        <end position="390"/>
    </location>
</feature>
<dbReference type="EMBL" id="WHJG01000074">
    <property type="protein sequence ID" value="NHZ84001.1"/>
    <property type="molecule type" value="Genomic_DNA"/>
</dbReference>
<feature type="transmembrane region" description="Helical" evidence="1">
    <location>
        <begin position="100"/>
        <end position="131"/>
    </location>
</feature>
<keyword evidence="1" id="KW-0472">Membrane</keyword>
<feature type="transmembrane region" description="Helical" evidence="1">
    <location>
        <begin position="325"/>
        <end position="344"/>
    </location>
</feature>
<keyword evidence="4" id="KW-1185">Reference proteome</keyword>
<evidence type="ECO:0000256" key="1">
    <source>
        <dbReference type="SAM" id="Phobius"/>
    </source>
</evidence>
<dbReference type="PANTHER" id="PTHR30590:SF2">
    <property type="entry name" value="INNER MEMBRANE PROTEIN"/>
    <property type="match status" value="1"/>
</dbReference>
<dbReference type="RefSeq" id="WP_167094229.1">
    <property type="nucleotide sequence ID" value="NZ_WHJG01000074.1"/>
</dbReference>
<feature type="transmembrane region" description="Helical" evidence="1">
    <location>
        <begin position="12"/>
        <end position="31"/>
    </location>
</feature>
<reference evidence="3 4" key="1">
    <citation type="submission" date="2019-10" db="EMBL/GenBank/DDBJ databases">
        <title>Taxonomy of Antarctic Massilia spp.: description of Massilia rubra sp. nov., Massilia aquatica sp. nov., Massilia mucilaginosa sp. nov., Massilia frigida sp. nov. isolated from streams, lakes and regoliths.</title>
        <authorList>
            <person name="Holochova P."/>
            <person name="Sedlacek I."/>
            <person name="Kralova S."/>
            <person name="Maslanova I."/>
            <person name="Busse H.-J."/>
            <person name="Stankova E."/>
            <person name="Vrbovska V."/>
            <person name="Kovarovic V."/>
            <person name="Bartak M."/>
            <person name="Svec P."/>
            <person name="Pantucek R."/>
        </authorList>
    </citation>
    <scope>NUCLEOTIDE SEQUENCE [LARGE SCALE GENOMIC DNA]</scope>
    <source>
        <strain evidence="3 4">CCM 8695</strain>
    </source>
</reference>
<dbReference type="Proteomes" id="UP000621455">
    <property type="component" value="Unassembled WGS sequence"/>
</dbReference>
<accession>A0ABX0NEV2</accession>
<organism evidence="3 4">
    <name type="scientific">Massilia frigida</name>
    <dbReference type="NCBI Taxonomy" id="2609281"/>
    <lineage>
        <taxon>Bacteria</taxon>
        <taxon>Pseudomonadati</taxon>
        <taxon>Pseudomonadota</taxon>
        <taxon>Betaproteobacteria</taxon>
        <taxon>Burkholderiales</taxon>
        <taxon>Oxalobacteraceae</taxon>
        <taxon>Telluria group</taxon>
        <taxon>Massilia</taxon>
    </lineage>
</organism>
<keyword evidence="1" id="KW-0812">Transmembrane</keyword>
<proteinExistence type="predicted"/>
<feature type="transmembrane region" description="Helical" evidence="1">
    <location>
        <begin position="211"/>
        <end position="231"/>
    </location>
</feature>
<name>A0ABX0NEV2_9BURK</name>
<feature type="transmembrane region" description="Helical" evidence="1">
    <location>
        <begin position="350"/>
        <end position="369"/>
    </location>
</feature>
<evidence type="ECO:0000313" key="4">
    <source>
        <dbReference type="Proteomes" id="UP000621455"/>
    </source>
</evidence>
<dbReference type="InterPro" id="IPR052529">
    <property type="entry name" value="Bact_Transport_Assoc"/>
</dbReference>
<dbReference type="Pfam" id="PF04235">
    <property type="entry name" value="DUF418"/>
    <property type="match status" value="1"/>
</dbReference>
<gene>
    <name evidence="3" type="ORF">F2P44_32775</name>
</gene>
<evidence type="ECO:0000313" key="3">
    <source>
        <dbReference type="EMBL" id="NHZ84001.1"/>
    </source>
</evidence>
<keyword evidence="1" id="KW-1133">Transmembrane helix</keyword>
<dbReference type="PANTHER" id="PTHR30590">
    <property type="entry name" value="INNER MEMBRANE PROTEIN"/>
    <property type="match status" value="1"/>
</dbReference>
<dbReference type="InterPro" id="IPR007349">
    <property type="entry name" value="DUF418"/>
</dbReference>
<sequence length="401" mass="43746">MKVVRSARIDTLRGIAVFGILLVNVWGFTYGSGLSRYGLLGEHAALADKLVVFLVAAFAEQKFYPIFAFLFGASFALQTGGRRAPGAQLDRIKMTYRRRLIWLLGCGLLHGTLLWFGDILTVYAVCGFWLVPQAGRRLADIAVSLRWVVALNVAVTLFMAHITYELMTLTPDAIAWGMGDGARAHAVYSQGTLMAIAHERLADFWSNLANAVFFLPKVALLFLMGVFSVRLGWLTHPQRHRALWRKVLLAALWVGVPVNLWWGWAALRDALDPMAGAPVAALVSMLVEVAGPLLAAGYVAALMCASGPVAAALAQWFEAVGRMALTNYLVQSLLCNLLLQGAGLGLGATLSHGALVGVCVLIMIVQVLLSRRWMRFHRHGPVEALWRRFTGSSPEHGMAGR</sequence>
<comment type="caution">
    <text evidence="3">The sequence shown here is derived from an EMBL/GenBank/DDBJ whole genome shotgun (WGS) entry which is preliminary data.</text>
</comment>
<feature type="transmembrane region" description="Helical" evidence="1">
    <location>
        <begin position="243"/>
        <end position="264"/>
    </location>
</feature>
<protein>
    <submittedName>
        <fullName evidence="3">DUF418 domain-containing protein</fullName>
    </submittedName>
</protein>
<evidence type="ECO:0000259" key="2">
    <source>
        <dbReference type="Pfam" id="PF04235"/>
    </source>
</evidence>